<name>A0A6J4PH51_9ACTN</name>
<evidence type="ECO:0000256" key="1">
    <source>
        <dbReference type="ARBA" id="ARBA00022475"/>
    </source>
</evidence>
<keyword evidence="1" id="KW-1003">Cell membrane</keyword>
<dbReference type="SUPFAM" id="SSF53850">
    <property type="entry name" value="Periplasmic binding protein-like II"/>
    <property type="match status" value="1"/>
</dbReference>
<dbReference type="PANTHER" id="PTHR43649:SF33">
    <property type="entry name" value="POLYGALACTURONAN_RHAMNOGALACTURONAN-BINDING PROTEIN YTCQ"/>
    <property type="match status" value="1"/>
</dbReference>
<accession>A0A6J4PH51</accession>
<dbReference type="PANTHER" id="PTHR43649">
    <property type="entry name" value="ARABINOSE-BINDING PROTEIN-RELATED"/>
    <property type="match status" value="1"/>
</dbReference>
<evidence type="ECO:0000313" key="6">
    <source>
        <dbReference type="EMBL" id="CAA9414563.1"/>
    </source>
</evidence>
<evidence type="ECO:0008006" key="7">
    <source>
        <dbReference type="Google" id="ProtNLM"/>
    </source>
</evidence>
<dbReference type="PROSITE" id="PS51318">
    <property type="entry name" value="TAT"/>
    <property type="match status" value="1"/>
</dbReference>
<dbReference type="Gene3D" id="3.40.190.10">
    <property type="entry name" value="Periplasmic binding protein-like II"/>
    <property type="match status" value="1"/>
</dbReference>
<dbReference type="InterPro" id="IPR006059">
    <property type="entry name" value="SBP"/>
</dbReference>
<keyword evidence="2" id="KW-0732">Signal</keyword>
<proteinExistence type="predicted"/>
<dbReference type="AlphaFoldDB" id="A0A6J4PH51"/>
<protein>
    <recommendedName>
        <fullName evidence="7">ABC transporter, substrate-binding protein (Cluster 1, maltose/g3p/polyamine/iron)</fullName>
    </recommendedName>
</protein>
<evidence type="ECO:0000256" key="3">
    <source>
        <dbReference type="ARBA" id="ARBA00023136"/>
    </source>
</evidence>
<dbReference type="CDD" id="cd13585">
    <property type="entry name" value="PBP2_TMBP_like"/>
    <property type="match status" value="1"/>
</dbReference>
<keyword evidence="4" id="KW-0564">Palmitate</keyword>
<evidence type="ECO:0000256" key="4">
    <source>
        <dbReference type="ARBA" id="ARBA00023139"/>
    </source>
</evidence>
<organism evidence="6">
    <name type="scientific">uncultured Rubrobacteraceae bacterium</name>
    <dbReference type="NCBI Taxonomy" id="349277"/>
    <lineage>
        <taxon>Bacteria</taxon>
        <taxon>Bacillati</taxon>
        <taxon>Actinomycetota</taxon>
        <taxon>Rubrobacteria</taxon>
        <taxon>Rubrobacterales</taxon>
        <taxon>Rubrobacteraceae</taxon>
        <taxon>environmental samples</taxon>
    </lineage>
</organism>
<keyword evidence="3" id="KW-0472">Membrane</keyword>
<dbReference type="InterPro" id="IPR050490">
    <property type="entry name" value="Bact_solute-bd_prot1"/>
</dbReference>
<keyword evidence="5" id="KW-0449">Lipoprotein</keyword>
<evidence type="ECO:0000256" key="2">
    <source>
        <dbReference type="ARBA" id="ARBA00022729"/>
    </source>
</evidence>
<dbReference type="EMBL" id="CADCUV010000086">
    <property type="protein sequence ID" value="CAA9414563.1"/>
    <property type="molecule type" value="Genomic_DNA"/>
</dbReference>
<dbReference type="InterPro" id="IPR006311">
    <property type="entry name" value="TAT_signal"/>
</dbReference>
<sequence>MSATRPGRRGSGGMNRREFLRLGGAGLAGAALLGGGTLAGCGGSSTGSGGLTVASWDIASDALRNTIPLFKKKRPGTSVSMQSITIDYQQLVPRLQAGSGAPDVFSLAQQDFQNFLKRFPGEFVDVTDRMEKYAGQFAEAPLSHARKDGKLFAVPWDMGPVGLWYRKDLFEEAGIAPEDVSTYDGFIQAGKELEQKIGGGTKMTAFDASGGGTNPSHYHILLNQQDGSFYGSGGGIDFTNEKSYAAMDLLDRFVNEEIVIDTPTYDESSRAISNGDTATSMGAAWDVGTIKSAGGEAQKGKWDVMPLPAFARGGRREATLSGSVLVISSQTENEDAAWDFIEQALLTREGQAKSWEQGLFPSWEPYWETDAFNEPDPYFGFAVAPKFADIARNVPALDYGPNFLDFQKPLMDAYAAVLTGDTTPPDAMAQAEERAASASGLKVA</sequence>
<dbReference type="Pfam" id="PF01547">
    <property type="entry name" value="SBP_bac_1"/>
    <property type="match status" value="1"/>
</dbReference>
<gene>
    <name evidence="6" type="ORF">AVDCRST_MAG22-2130</name>
</gene>
<reference evidence="6" key="1">
    <citation type="submission" date="2020-02" db="EMBL/GenBank/DDBJ databases">
        <authorList>
            <person name="Meier V. D."/>
        </authorList>
    </citation>
    <scope>NUCLEOTIDE SEQUENCE</scope>
    <source>
        <strain evidence="6">AVDCRST_MAG22</strain>
    </source>
</reference>
<evidence type="ECO:0000256" key="5">
    <source>
        <dbReference type="ARBA" id="ARBA00023288"/>
    </source>
</evidence>